<feature type="chain" id="PRO_5017216041" evidence="2">
    <location>
        <begin position="22"/>
        <end position="130"/>
    </location>
</feature>
<dbReference type="Pfam" id="PF12796">
    <property type="entry name" value="Ank_2"/>
    <property type="match status" value="1"/>
</dbReference>
<sequence length="130" mass="13994">MKKTIFTVAAVCLLALSGISANELKTTNTEADITIVSPDDLSAFCKAVMQGDVETVKKFIELGEDVNQKSLGKAPIHYAARYNKAEVLKVLIENGANLKKRCDGGMTAMKYAKLSHATEAMAVLEAAMKK</sequence>
<dbReference type="PANTHER" id="PTHR22677:SF4">
    <property type="entry name" value="USHER SYNDROME TYPE-1G PROTEIN-LIKE PROTEIN"/>
    <property type="match status" value="1"/>
</dbReference>
<dbReference type="InterPro" id="IPR039323">
    <property type="entry name" value="ANKRD_45/46/60"/>
</dbReference>
<keyword evidence="2" id="KW-0732">Signal</keyword>
<dbReference type="SUPFAM" id="SSF48403">
    <property type="entry name" value="Ankyrin repeat"/>
    <property type="match status" value="1"/>
</dbReference>
<dbReference type="RefSeq" id="WP_119606276.1">
    <property type="nucleotide sequence ID" value="NZ_QXFH01000004.1"/>
</dbReference>
<organism evidence="3 4">
    <name type="scientific">Flagellimonas lutimaris</name>
    <dbReference type="NCBI Taxonomy" id="475082"/>
    <lineage>
        <taxon>Bacteria</taxon>
        <taxon>Pseudomonadati</taxon>
        <taxon>Bacteroidota</taxon>
        <taxon>Flavobacteriia</taxon>
        <taxon>Flavobacteriales</taxon>
        <taxon>Flavobacteriaceae</taxon>
        <taxon>Flagellimonas</taxon>
    </lineage>
</organism>
<feature type="signal peptide" evidence="2">
    <location>
        <begin position="1"/>
        <end position="21"/>
    </location>
</feature>
<evidence type="ECO:0000256" key="1">
    <source>
        <dbReference type="PROSITE-ProRule" id="PRU00023"/>
    </source>
</evidence>
<dbReference type="OrthoDB" id="1374157at2"/>
<evidence type="ECO:0000313" key="3">
    <source>
        <dbReference type="EMBL" id="RIV38308.1"/>
    </source>
</evidence>
<dbReference type="InterPro" id="IPR036770">
    <property type="entry name" value="Ankyrin_rpt-contain_sf"/>
</dbReference>
<proteinExistence type="predicted"/>
<dbReference type="SMART" id="SM00248">
    <property type="entry name" value="ANK"/>
    <property type="match status" value="2"/>
</dbReference>
<dbReference type="PROSITE" id="PS50297">
    <property type="entry name" value="ANK_REP_REGION"/>
    <property type="match status" value="1"/>
</dbReference>
<name>A0A3A1NBW0_9FLAO</name>
<keyword evidence="1" id="KW-0040">ANK repeat</keyword>
<accession>A0A3A1NBW0</accession>
<dbReference type="AlphaFoldDB" id="A0A3A1NBW0"/>
<reference evidence="3 4" key="1">
    <citation type="submission" date="2018-08" db="EMBL/GenBank/DDBJ databases">
        <title>Proposal of Muricauda 72 sp.nov. and Muricauda NH166 sp.nov., isolated from seawater.</title>
        <authorList>
            <person name="Cheng H."/>
            <person name="Wu Y.-H."/>
            <person name="Guo L.-L."/>
            <person name="Xu X.-W."/>
        </authorList>
    </citation>
    <scope>NUCLEOTIDE SEQUENCE [LARGE SCALE GENOMIC DNA]</scope>
    <source>
        <strain evidence="3 4">KCTC 22173</strain>
    </source>
</reference>
<dbReference type="EMBL" id="QXFH01000004">
    <property type="protein sequence ID" value="RIV38308.1"/>
    <property type="molecule type" value="Genomic_DNA"/>
</dbReference>
<evidence type="ECO:0000313" key="4">
    <source>
        <dbReference type="Proteomes" id="UP000266067"/>
    </source>
</evidence>
<evidence type="ECO:0000256" key="2">
    <source>
        <dbReference type="SAM" id="SignalP"/>
    </source>
</evidence>
<gene>
    <name evidence="3" type="ORF">D2V08_00955</name>
</gene>
<keyword evidence="4" id="KW-1185">Reference proteome</keyword>
<dbReference type="Gene3D" id="1.25.40.20">
    <property type="entry name" value="Ankyrin repeat-containing domain"/>
    <property type="match status" value="1"/>
</dbReference>
<dbReference type="Proteomes" id="UP000266067">
    <property type="component" value="Unassembled WGS sequence"/>
</dbReference>
<dbReference type="InterPro" id="IPR002110">
    <property type="entry name" value="Ankyrin_rpt"/>
</dbReference>
<protein>
    <submittedName>
        <fullName evidence="3">Ankyrin repeat domain-containing protein</fullName>
    </submittedName>
</protein>
<dbReference type="PANTHER" id="PTHR22677">
    <property type="entry name" value="ANKYRIN REPEAT DOMAIN-CONTAINING PROTEIN 60"/>
    <property type="match status" value="1"/>
</dbReference>
<comment type="caution">
    <text evidence="3">The sequence shown here is derived from an EMBL/GenBank/DDBJ whole genome shotgun (WGS) entry which is preliminary data.</text>
</comment>
<feature type="repeat" description="ANK" evidence="1">
    <location>
        <begin position="71"/>
        <end position="103"/>
    </location>
</feature>
<dbReference type="PROSITE" id="PS50088">
    <property type="entry name" value="ANK_REPEAT"/>
    <property type="match status" value="1"/>
</dbReference>